<dbReference type="EMBL" id="BJWH01000013">
    <property type="protein sequence ID" value="GEL99007.1"/>
    <property type="molecule type" value="Genomic_DNA"/>
</dbReference>
<keyword evidence="2" id="KW-1185">Reference proteome</keyword>
<organism evidence="1 2">
    <name type="scientific">Cellulomonas terrae</name>
    <dbReference type="NCBI Taxonomy" id="311234"/>
    <lineage>
        <taxon>Bacteria</taxon>
        <taxon>Bacillati</taxon>
        <taxon>Actinomycetota</taxon>
        <taxon>Actinomycetes</taxon>
        <taxon>Micrococcales</taxon>
        <taxon>Cellulomonadaceae</taxon>
        <taxon>Cellulomonas</taxon>
    </lineage>
</organism>
<evidence type="ECO:0000313" key="1">
    <source>
        <dbReference type="EMBL" id="GEL99007.1"/>
    </source>
</evidence>
<name>A0A511JLW4_9CELL</name>
<proteinExistence type="predicted"/>
<gene>
    <name evidence="1" type="ORF">CTE05_25540</name>
</gene>
<accession>A0A511JLW4</accession>
<evidence type="ECO:0000313" key="2">
    <source>
        <dbReference type="Proteomes" id="UP000321049"/>
    </source>
</evidence>
<reference evidence="1 2" key="1">
    <citation type="submission" date="2019-07" db="EMBL/GenBank/DDBJ databases">
        <title>Whole genome shotgun sequence of Cellulomonas terrae NBRC 100819.</title>
        <authorList>
            <person name="Hosoyama A."/>
            <person name="Uohara A."/>
            <person name="Ohji S."/>
            <person name="Ichikawa N."/>
        </authorList>
    </citation>
    <scope>NUCLEOTIDE SEQUENCE [LARGE SCALE GENOMIC DNA]</scope>
    <source>
        <strain evidence="1 2">NBRC 100819</strain>
    </source>
</reference>
<dbReference type="OrthoDB" id="5195125at2"/>
<dbReference type="AlphaFoldDB" id="A0A511JLW4"/>
<protein>
    <submittedName>
        <fullName evidence="1">Uncharacterized protein</fullName>
    </submittedName>
</protein>
<sequence length="142" mass="16312">MEPDPPTRADIEEQWLSALAGSRTVEQVSRWAELRLDAAPDVEELVLQGLLALQRLRHSDLPAADLSRLMSDELTAWRRELQRYDDDPDGWDRQHLRRMITSFARSHGDDRARVFGAKLVRHYGLRPEDVDTALLAARIDDT</sequence>
<dbReference type="RefSeq" id="WP_146846690.1">
    <property type="nucleotide sequence ID" value="NZ_BJWH01000013.1"/>
</dbReference>
<comment type="caution">
    <text evidence="1">The sequence shown here is derived from an EMBL/GenBank/DDBJ whole genome shotgun (WGS) entry which is preliminary data.</text>
</comment>
<dbReference type="Proteomes" id="UP000321049">
    <property type="component" value="Unassembled WGS sequence"/>
</dbReference>